<evidence type="ECO:0000313" key="3">
    <source>
        <dbReference type="Proteomes" id="UP000294257"/>
    </source>
</evidence>
<dbReference type="EMBL" id="SGWQ01000020">
    <property type="protein sequence ID" value="RZS29525.1"/>
    <property type="molecule type" value="Genomic_DNA"/>
</dbReference>
<organism evidence="2 3">
    <name type="scientific">Herbihabitans rhizosphaerae</name>
    <dbReference type="NCBI Taxonomy" id="1872711"/>
    <lineage>
        <taxon>Bacteria</taxon>
        <taxon>Bacillati</taxon>
        <taxon>Actinomycetota</taxon>
        <taxon>Actinomycetes</taxon>
        <taxon>Pseudonocardiales</taxon>
        <taxon>Pseudonocardiaceae</taxon>
        <taxon>Herbihabitans</taxon>
    </lineage>
</organism>
<keyword evidence="3" id="KW-1185">Reference proteome</keyword>
<name>A0A4Q7KBK3_9PSEU</name>
<accession>A0A4Q7KBK3</accession>
<gene>
    <name evidence="2" type="ORF">EV193_12010</name>
</gene>
<evidence type="ECO:0000256" key="1">
    <source>
        <dbReference type="SAM" id="MobiDB-lite"/>
    </source>
</evidence>
<dbReference type="AlphaFoldDB" id="A0A4Q7KBK3"/>
<comment type="caution">
    <text evidence="2">The sequence shown here is derived from an EMBL/GenBank/DDBJ whole genome shotgun (WGS) entry which is preliminary data.</text>
</comment>
<evidence type="ECO:0000313" key="2">
    <source>
        <dbReference type="EMBL" id="RZS29525.1"/>
    </source>
</evidence>
<protein>
    <submittedName>
        <fullName evidence="2">Uncharacterized protein</fullName>
    </submittedName>
</protein>
<feature type="region of interest" description="Disordered" evidence="1">
    <location>
        <begin position="204"/>
        <end position="228"/>
    </location>
</feature>
<sequence length="279" mass="31302">MGGGGQQEAPQEVTEQHFSAVYTALMSNDEPGTVLRAHVASSAEKLAELAPLRKRGPAVLAHSYEMSALSRISDYLIELGYPSTEFHTAIGLTPFDQAGAFSSFHHEIAAVVPDPDATQVTVEDVLWPGFWFGDLLFARAGVRVRAPEELIDPTVACTSTLYFTYRRQPRRTNHPAHDWGSNSRWTIAFDRFYSDDEGLHFNWDGEIDLGDDPPVNPPDKPPHPDGPLDRRRELLAHRCFVRAPMPPGEDDWYPYDGRLSLTSADWPLRPETITHPRWS</sequence>
<reference evidence="2 3" key="1">
    <citation type="submission" date="2019-02" db="EMBL/GenBank/DDBJ databases">
        <title>Genomic Encyclopedia of Type Strains, Phase IV (KMG-IV): sequencing the most valuable type-strain genomes for metagenomic binning, comparative biology and taxonomic classification.</title>
        <authorList>
            <person name="Goeker M."/>
        </authorList>
    </citation>
    <scope>NUCLEOTIDE SEQUENCE [LARGE SCALE GENOMIC DNA]</scope>
    <source>
        <strain evidence="2 3">DSM 101727</strain>
    </source>
</reference>
<proteinExistence type="predicted"/>
<dbReference type="Proteomes" id="UP000294257">
    <property type="component" value="Unassembled WGS sequence"/>
</dbReference>